<keyword evidence="6 9" id="KW-1133">Transmembrane helix</keyword>
<dbReference type="Proteomes" id="UP000002630">
    <property type="component" value="Linkage Group LG03"/>
</dbReference>
<dbReference type="GO" id="GO:0005484">
    <property type="term" value="F:SNAP receptor activity"/>
    <property type="evidence" value="ECO:0007669"/>
    <property type="project" value="TreeGrafter"/>
</dbReference>
<gene>
    <name evidence="10" type="primary">SNR8</name>
    <name evidence="10" type="ORF">Esi_0075_0053</name>
</gene>
<dbReference type="GO" id="GO:0005797">
    <property type="term" value="C:Golgi medial cisterna"/>
    <property type="evidence" value="ECO:0007669"/>
    <property type="project" value="TreeGrafter"/>
</dbReference>
<keyword evidence="10" id="KW-0675">Receptor</keyword>
<sequence>MEALRREAHRLEADLEVKTQSYSRLAQRVNSDILYDAEDPVDSTQEQLLAGEIDELLSALGDCNERMGAKVAKGARKADSAMLQRYREILFDFSTEFKKTSAALQRKRDTTELFKSSRADRGGGDGTGDFEQEHLLREQNAIHNSLQSATGVLGQAAEARESLRHQRATLGAASSTLSSMQNRFPAINRVVEAIQKKKAKDRLIIAAVMAACIFFTFWYKGWLL</sequence>
<dbReference type="GO" id="GO:0000139">
    <property type="term" value="C:Golgi membrane"/>
    <property type="evidence" value="ECO:0007669"/>
    <property type="project" value="UniProtKB-SubCell"/>
</dbReference>
<evidence type="ECO:0000256" key="2">
    <source>
        <dbReference type="ARBA" id="ARBA00008473"/>
    </source>
</evidence>
<dbReference type="InterPro" id="IPR023601">
    <property type="entry name" value="Golgi_SNAP_su1"/>
</dbReference>
<dbReference type="GO" id="GO:0006906">
    <property type="term" value="P:vesicle fusion"/>
    <property type="evidence" value="ECO:0007669"/>
    <property type="project" value="TreeGrafter"/>
</dbReference>
<dbReference type="GO" id="GO:0006888">
    <property type="term" value="P:endoplasmic reticulum to Golgi vesicle-mediated transport"/>
    <property type="evidence" value="ECO:0007669"/>
    <property type="project" value="InterPro"/>
</dbReference>
<proteinExistence type="inferred from homology"/>
<dbReference type="PANTHER" id="PTHR21094">
    <property type="entry name" value="GOS-28 SNARE- RELATED"/>
    <property type="match status" value="1"/>
</dbReference>
<dbReference type="GO" id="GO:0031201">
    <property type="term" value="C:SNARE complex"/>
    <property type="evidence" value="ECO:0007669"/>
    <property type="project" value="TreeGrafter"/>
</dbReference>
<evidence type="ECO:0000313" key="11">
    <source>
        <dbReference type="Proteomes" id="UP000002630"/>
    </source>
</evidence>
<dbReference type="GO" id="GO:0015031">
    <property type="term" value="P:protein transport"/>
    <property type="evidence" value="ECO:0007669"/>
    <property type="project" value="UniProtKB-KW"/>
</dbReference>
<keyword evidence="3" id="KW-0813">Transport</keyword>
<evidence type="ECO:0000256" key="9">
    <source>
        <dbReference type="SAM" id="Phobius"/>
    </source>
</evidence>
<keyword evidence="11" id="KW-1185">Reference proteome</keyword>
<comment type="similarity">
    <text evidence="2">Belongs to the GOSR1 family.</text>
</comment>
<accession>D7G6I9</accession>
<keyword evidence="4 9" id="KW-0812">Transmembrane</keyword>
<evidence type="ECO:0000256" key="4">
    <source>
        <dbReference type="ARBA" id="ARBA00022692"/>
    </source>
</evidence>
<dbReference type="STRING" id="2880.D7G6I9"/>
<evidence type="ECO:0000256" key="8">
    <source>
        <dbReference type="ARBA" id="ARBA00023136"/>
    </source>
</evidence>
<dbReference type="PANTHER" id="PTHR21094:SF2">
    <property type="entry name" value="GOLGI SNAP RECEPTOR COMPLEX MEMBER 1"/>
    <property type="match status" value="1"/>
</dbReference>
<evidence type="ECO:0000256" key="3">
    <source>
        <dbReference type="ARBA" id="ARBA00022448"/>
    </source>
</evidence>
<evidence type="ECO:0000256" key="1">
    <source>
        <dbReference type="ARBA" id="ARBA00004409"/>
    </source>
</evidence>
<dbReference type="InParanoid" id="D7G6I9"/>
<dbReference type="EMBL" id="FN649728">
    <property type="protein sequence ID" value="CBJ27574.1"/>
    <property type="molecule type" value="Genomic_DNA"/>
</dbReference>
<dbReference type="eggNOG" id="KOG3208">
    <property type="taxonomic scope" value="Eukaryota"/>
</dbReference>
<dbReference type="GO" id="GO:0005801">
    <property type="term" value="C:cis-Golgi network"/>
    <property type="evidence" value="ECO:0007669"/>
    <property type="project" value="InterPro"/>
</dbReference>
<feature type="transmembrane region" description="Helical" evidence="9">
    <location>
        <begin position="203"/>
        <end position="219"/>
    </location>
</feature>
<dbReference type="EMBL" id="FN648981">
    <property type="protein sequence ID" value="CBJ27574.1"/>
    <property type="molecule type" value="Genomic_DNA"/>
</dbReference>
<dbReference type="GO" id="GO:0048219">
    <property type="term" value="P:inter-Golgi cisterna vesicle-mediated transport"/>
    <property type="evidence" value="ECO:0007669"/>
    <property type="project" value="TreeGrafter"/>
</dbReference>
<organism evidence="10 11">
    <name type="scientific">Ectocarpus siliculosus</name>
    <name type="common">Brown alga</name>
    <name type="synonym">Conferva siliculosa</name>
    <dbReference type="NCBI Taxonomy" id="2880"/>
    <lineage>
        <taxon>Eukaryota</taxon>
        <taxon>Sar</taxon>
        <taxon>Stramenopiles</taxon>
        <taxon>Ochrophyta</taxon>
        <taxon>PX clade</taxon>
        <taxon>Phaeophyceae</taxon>
        <taxon>Ectocarpales</taxon>
        <taxon>Ectocarpaceae</taxon>
        <taxon>Ectocarpus</taxon>
    </lineage>
</organism>
<evidence type="ECO:0000256" key="5">
    <source>
        <dbReference type="ARBA" id="ARBA00022927"/>
    </source>
</evidence>
<dbReference type="OMA" id="QAYAVND"/>
<evidence type="ECO:0000313" key="10">
    <source>
        <dbReference type="EMBL" id="CBJ27574.1"/>
    </source>
</evidence>
<keyword evidence="8 9" id="KW-0472">Membrane</keyword>
<keyword evidence="5" id="KW-0653">Protein transport</keyword>
<evidence type="ECO:0000256" key="7">
    <source>
        <dbReference type="ARBA" id="ARBA00023034"/>
    </source>
</evidence>
<comment type="subcellular location">
    <subcellularLocation>
        <location evidence="1">Golgi apparatus membrane</location>
        <topology evidence="1">Single-pass type IV membrane protein</topology>
    </subcellularLocation>
</comment>
<protein>
    <submittedName>
        <fullName evidence="10">Soluble NSF Attachment Protein (SNAP) Receptor (SNARE)</fullName>
    </submittedName>
</protein>
<dbReference type="OrthoDB" id="422156at2759"/>
<reference evidence="10 11" key="1">
    <citation type="journal article" date="2010" name="Nature">
        <title>The Ectocarpus genome and the independent evolution of multicellularity in brown algae.</title>
        <authorList>
            <person name="Cock J.M."/>
            <person name="Sterck L."/>
            <person name="Rouze P."/>
            <person name="Scornet D."/>
            <person name="Allen A.E."/>
            <person name="Amoutzias G."/>
            <person name="Anthouard V."/>
            <person name="Artiguenave F."/>
            <person name="Aury J.M."/>
            <person name="Badger J.H."/>
            <person name="Beszteri B."/>
            <person name="Billiau K."/>
            <person name="Bonnet E."/>
            <person name="Bothwell J.H."/>
            <person name="Bowler C."/>
            <person name="Boyen C."/>
            <person name="Brownlee C."/>
            <person name="Carrano C.J."/>
            <person name="Charrier B."/>
            <person name="Cho G.Y."/>
            <person name="Coelho S.M."/>
            <person name="Collen J."/>
            <person name="Corre E."/>
            <person name="Da Silva C."/>
            <person name="Delage L."/>
            <person name="Delaroque N."/>
            <person name="Dittami S.M."/>
            <person name="Doulbeau S."/>
            <person name="Elias M."/>
            <person name="Farnham G."/>
            <person name="Gachon C.M."/>
            <person name="Gschloessl B."/>
            <person name="Heesch S."/>
            <person name="Jabbari K."/>
            <person name="Jubin C."/>
            <person name="Kawai H."/>
            <person name="Kimura K."/>
            <person name="Kloareg B."/>
            <person name="Kupper F.C."/>
            <person name="Lang D."/>
            <person name="Le Bail A."/>
            <person name="Leblanc C."/>
            <person name="Lerouge P."/>
            <person name="Lohr M."/>
            <person name="Lopez P.J."/>
            <person name="Martens C."/>
            <person name="Maumus F."/>
            <person name="Michel G."/>
            <person name="Miranda-Saavedra D."/>
            <person name="Morales J."/>
            <person name="Moreau H."/>
            <person name="Motomura T."/>
            <person name="Nagasato C."/>
            <person name="Napoli C.A."/>
            <person name="Nelson D.R."/>
            <person name="Nyvall-Collen P."/>
            <person name="Peters A.F."/>
            <person name="Pommier C."/>
            <person name="Potin P."/>
            <person name="Poulain J."/>
            <person name="Quesneville H."/>
            <person name="Read B."/>
            <person name="Rensing S.A."/>
            <person name="Ritter A."/>
            <person name="Rousvoal S."/>
            <person name="Samanta M."/>
            <person name="Samson G."/>
            <person name="Schroeder D.C."/>
            <person name="Segurens B."/>
            <person name="Strittmatter M."/>
            <person name="Tonon T."/>
            <person name="Tregear J.W."/>
            <person name="Valentin K."/>
            <person name="von Dassow P."/>
            <person name="Yamagishi T."/>
            <person name="Van de Peer Y."/>
            <person name="Wincker P."/>
        </authorList>
    </citation>
    <scope>NUCLEOTIDE SEQUENCE [LARGE SCALE GENOMIC DNA]</scope>
    <source>
        <strain evidence="11">Ec32 / CCAP1310/4</strain>
    </source>
</reference>
<name>D7G6I9_ECTSI</name>
<dbReference type="Pfam" id="PF12352">
    <property type="entry name" value="V-SNARE_C"/>
    <property type="match status" value="1"/>
</dbReference>
<evidence type="ECO:0000256" key="6">
    <source>
        <dbReference type="ARBA" id="ARBA00022989"/>
    </source>
</evidence>
<dbReference type="AlphaFoldDB" id="D7G6I9"/>
<keyword evidence="7" id="KW-0333">Golgi apparatus</keyword>